<dbReference type="NCBIfam" id="TIGR00756">
    <property type="entry name" value="PPR"/>
    <property type="match status" value="4"/>
</dbReference>
<dbReference type="Gene3D" id="1.25.40.10">
    <property type="entry name" value="Tetratricopeptide repeat domain"/>
    <property type="match status" value="3"/>
</dbReference>
<keyword evidence="2" id="KW-0677">Repeat</keyword>
<feature type="repeat" description="PPR" evidence="3">
    <location>
        <begin position="354"/>
        <end position="388"/>
    </location>
</feature>
<accession>A0A1J3ILM4</accession>
<feature type="repeat" description="PPR" evidence="3">
    <location>
        <begin position="212"/>
        <end position="246"/>
    </location>
</feature>
<dbReference type="InterPro" id="IPR050667">
    <property type="entry name" value="PPR-containing_protein"/>
</dbReference>
<evidence type="ECO:0000256" key="2">
    <source>
        <dbReference type="ARBA" id="ARBA00022737"/>
    </source>
</evidence>
<evidence type="ECO:0000313" key="4">
    <source>
        <dbReference type="EMBL" id="JAU80284.1"/>
    </source>
</evidence>
<comment type="similarity">
    <text evidence="1">Belongs to the PPR family. P subfamily.</text>
</comment>
<name>A0A1J3ILM4_NOCCA</name>
<organism evidence="4">
    <name type="scientific">Noccaea caerulescens</name>
    <name type="common">Alpine penny-cress</name>
    <name type="synonym">Thlaspi caerulescens</name>
    <dbReference type="NCBI Taxonomy" id="107243"/>
    <lineage>
        <taxon>Eukaryota</taxon>
        <taxon>Viridiplantae</taxon>
        <taxon>Streptophyta</taxon>
        <taxon>Embryophyta</taxon>
        <taxon>Tracheophyta</taxon>
        <taxon>Spermatophyta</taxon>
        <taxon>Magnoliopsida</taxon>
        <taxon>eudicotyledons</taxon>
        <taxon>Gunneridae</taxon>
        <taxon>Pentapetalae</taxon>
        <taxon>rosids</taxon>
        <taxon>malvids</taxon>
        <taxon>Brassicales</taxon>
        <taxon>Brassicaceae</taxon>
        <taxon>Coluteocarpeae</taxon>
        <taxon>Noccaea</taxon>
    </lineage>
</organism>
<dbReference type="Pfam" id="PF01535">
    <property type="entry name" value="PPR"/>
    <property type="match status" value="2"/>
</dbReference>
<dbReference type="EMBL" id="GEVM01025654">
    <property type="protein sequence ID" value="JAU80284.1"/>
    <property type="molecule type" value="Transcribed_RNA"/>
</dbReference>
<dbReference type="Pfam" id="PF12854">
    <property type="entry name" value="PPR_1"/>
    <property type="match status" value="1"/>
</dbReference>
<feature type="repeat" description="PPR" evidence="3">
    <location>
        <begin position="319"/>
        <end position="353"/>
    </location>
</feature>
<dbReference type="AlphaFoldDB" id="A0A1J3ILM4"/>
<dbReference type="PANTHER" id="PTHR47939:SF8">
    <property type="entry name" value="PENTACOTRIPEPTIDE-REPEAT REGION OF PRORP DOMAIN-CONTAINING PROTEIN"/>
    <property type="match status" value="1"/>
</dbReference>
<dbReference type="PANTHER" id="PTHR47939">
    <property type="entry name" value="MEMBRANE-ASSOCIATED SALT-INDUCIBLE PROTEIN-LIKE"/>
    <property type="match status" value="1"/>
</dbReference>
<sequence length="487" mass="55626">MSFRWTYVFPGFQISNLRLVNLHIDRKMARSSSWQRMSNFMRKYRKIPHSSFKTKWNESLKHKYAMEELRAGLVVADDSISSENNGGAAMRTLVSSFRLHNCEPTPQAYRFVIKTLAKTSQLESIASVLNHLESSEKFDTPESILRDVIFAYGFSGRIQEAIDLFFKIPNFRCVPSAYTLNALLSVLVRKKQSLTMVPEILLKASRMGVRLEESTFGILINALCRIGEIDCATELVKHMSEDSFILDPRLYSLLLSSVCKHKDSSRFDIIGYMEELRKTRFSPDLRDYTAVMRFLVEGGRGKEVVSVLNQMKCDRIEPDIVCYTMILQGVVADEDYQKADKLFDELLLLGLTPDVYTYNVYINGLCKQKDIVGGVKMMSSMRKVGSEANVVTYNILIKALVEAEDMSRAKSLWEEMERNGVDRNSHTYDVMIKAFLEVDEVVSAHGLLEEAFNRNLVVKSSRIEQVLSRLCDKDLMDEAVELIAHLV</sequence>
<dbReference type="InterPro" id="IPR002885">
    <property type="entry name" value="PPR_rpt"/>
</dbReference>
<evidence type="ECO:0000256" key="1">
    <source>
        <dbReference type="ARBA" id="ARBA00007626"/>
    </source>
</evidence>
<proteinExistence type="inferred from homology"/>
<evidence type="ECO:0000256" key="3">
    <source>
        <dbReference type="PROSITE-ProRule" id="PRU00708"/>
    </source>
</evidence>
<dbReference type="PROSITE" id="PS51375">
    <property type="entry name" value="PPR"/>
    <property type="match status" value="5"/>
</dbReference>
<reference evidence="4" key="1">
    <citation type="submission" date="2016-07" db="EMBL/GenBank/DDBJ databases">
        <title>De novo transcriptome assembly of four accessions of the metal hyperaccumulator plant Noccaea caerulescens.</title>
        <authorList>
            <person name="Blande D."/>
            <person name="Halimaa P."/>
            <person name="Tervahauta A.I."/>
            <person name="Aarts M.G."/>
            <person name="Karenlampi S.O."/>
        </authorList>
    </citation>
    <scope>NUCLEOTIDE SEQUENCE</scope>
</reference>
<feature type="repeat" description="PPR" evidence="3">
    <location>
        <begin position="389"/>
        <end position="423"/>
    </location>
</feature>
<protein>
    <submittedName>
        <fullName evidence="4">Pentatricopeptide repeat-containing protein, mitochondrial</fullName>
    </submittedName>
</protein>
<gene>
    <name evidence="4" type="ORF">MP_TR1856_c0_g1_i1_g.5468</name>
</gene>
<feature type="repeat" description="PPR" evidence="3">
    <location>
        <begin position="284"/>
        <end position="318"/>
    </location>
</feature>
<dbReference type="InterPro" id="IPR011990">
    <property type="entry name" value="TPR-like_helical_dom_sf"/>
</dbReference>
<dbReference type="Pfam" id="PF13041">
    <property type="entry name" value="PPR_2"/>
    <property type="match status" value="2"/>
</dbReference>